<feature type="transmembrane region" description="Helical" evidence="1">
    <location>
        <begin position="357"/>
        <end position="376"/>
    </location>
</feature>
<name>A0A4V3A4D2_9LACO</name>
<feature type="transmembrane region" description="Helical" evidence="1">
    <location>
        <begin position="410"/>
        <end position="431"/>
    </location>
</feature>
<keyword evidence="1" id="KW-0812">Transmembrane</keyword>
<feature type="transmembrane region" description="Helical" evidence="1">
    <location>
        <begin position="12"/>
        <end position="32"/>
    </location>
</feature>
<organism evidence="2 3">
    <name type="scientific">Secundilactobacillus malefermentans</name>
    <dbReference type="NCBI Taxonomy" id="176292"/>
    <lineage>
        <taxon>Bacteria</taxon>
        <taxon>Bacillati</taxon>
        <taxon>Bacillota</taxon>
        <taxon>Bacilli</taxon>
        <taxon>Lactobacillales</taxon>
        <taxon>Lactobacillaceae</taxon>
        <taxon>Secundilactobacillus</taxon>
    </lineage>
</organism>
<comment type="caution">
    <text evidence="2">The sequence shown here is derived from an EMBL/GenBank/DDBJ whole genome shotgun (WGS) entry which is preliminary data.</text>
</comment>
<feature type="transmembrane region" description="Helical" evidence="1">
    <location>
        <begin position="850"/>
        <end position="871"/>
    </location>
</feature>
<dbReference type="STRING" id="1122149.FD44_GL001226"/>
<protein>
    <recommendedName>
        <fullName evidence="4">Bacterial membrane protein YfhO</fullName>
    </recommendedName>
</protein>
<dbReference type="RefSeq" id="WP_010619933.1">
    <property type="nucleotide sequence ID" value="NZ_PUFO01000010.1"/>
</dbReference>
<dbReference type="AlphaFoldDB" id="A0A4V3A4D2"/>
<gene>
    <name evidence="2" type="ORF">C5L31_000810</name>
</gene>
<dbReference type="Proteomes" id="UP000294854">
    <property type="component" value="Unassembled WGS sequence"/>
</dbReference>
<sequence>MLNQKRPTHQRRNLLIFSFSIPAIIMLGYFIYRKMAPFGGSSLLTVDLGQQYIDFFAYFRHSFLNDPSGILYSFGKALGGEMTGTWSYYLMSPLNLLLLFFPDKILPSGILVLTVLKYGLAGLSFGYLLLQTKSQSGYRVPLFATAYALSGWMIANQLNLMWLDAVIILPLIVLGIEKLETSGRLTTYVPWLAALLIINYYMAYMVCLFIIGYYLWASVRHFTSWRTFFKTTLKFIAGSLTSALIAAFILLPTYFSLLGSKAQYTVTKFKFKFDFFPPKMIAKFFVGSFNFDQMPKGTANLFIGSFVLIGAVLFFVSRQFNIGTKIAAGLFTLFLALSLCFQPLDLIWHAMQFPIWYPYRFSFVVCFWLVWIAALTLQPDFVPNLRQILTVVIVFAIGISYVWLNEKKFSFLSTNQLVFGLLFATLALCLIATPRSKFLLYPFVFCLLMLSELGLNAILSLNNISYVSQNEYELYRNSLSAQTAKVASKNQSFYRVATTFMRTKNDPLSNQYFGGSIFSSTLEKKTPNFFGKIGQPDGDGFVAYTNGTLVSDAILDMKYVFAGRKTSLPSAKSSYTLPQITNKPDVNQYRKINQTATTETYKNQFALPLAFLSSSNSITYKNKTLDPVHYQANWLASLTGNSNDQNIFTAQNFNHVLFQNIKQQTNLTGAILQKQSILKPASITLSFVPTTNNSYYLTLGQNIDEDNVTMTINGKTMHQYPTFRHTVITNVASNAKGKTINIKMQLKHNSLWLQNFTLYELNNNQFKQSIKKLQSHPLKVTNHSQRKIIGNVDVTSNQAKTLSTTIPYDKGWTARVDGKKVKIQKSANYMIALSLTKGNHHIVLSYWPPYFNLGLIISGLTLFVSCGLVALRKLYSRKNRKR</sequence>
<reference evidence="2 3" key="1">
    <citation type="journal article" date="2019" name="Appl. Microbiol. Biotechnol.">
        <title>Uncovering carbohydrate metabolism through a genotype-phenotype association study of 56 lactic acid bacteria genomes.</title>
        <authorList>
            <person name="Buron-Moles G."/>
            <person name="Chailyan A."/>
            <person name="Dolejs I."/>
            <person name="Forster J."/>
            <person name="Miks M.H."/>
        </authorList>
    </citation>
    <scope>NUCLEOTIDE SEQUENCE [LARGE SCALE GENOMIC DNA]</scope>
    <source>
        <strain evidence="2 3">ATCC 49373</strain>
    </source>
</reference>
<dbReference type="PANTHER" id="PTHR38454:SF1">
    <property type="entry name" value="INTEGRAL MEMBRANE PROTEIN"/>
    <property type="match status" value="1"/>
</dbReference>
<feature type="transmembrane region" description="Helical" evidence="1">
    <location>
        <begin position="105"/>
        <end position="130"/>
    </location>
</feature>
<evidence type="ECO:0000313" key="2">
    <source>
        <dbReference type="EMBL" id="TDG80444.1"/>
    </source>
</evidence>
<keyword evidence="1" id="KW-0472">Membrane</keyword>
<dbReference type="Pfam" id="PF09586">
    <property type="entry name" value="YfhO"/>
    <property type="match status" value="1"/>
</dbReference>
<accession>A0A4V3A4D2</accession>
<feature type="transmembrane region" description="Helical" evidence="1">
    <location>
        <begin position="235"/>
        <end position="259"/>
    </location>
</feature>
<evidence type="ECO:0000256" key="1">
    <source>
        <dbReference type="SAM" id="Phobius"/>
    </source>
</evidence>
<feature type="transmembrane region" description="Helical" evidence="1">
    <location>
        <begin position="188"/>
        <end position="215"/>
    </location>
</feature>
<feature type="transmembrane region" description="Helical" evidence="1">
    <location>
        <begin position="297"/>
        <end position="316"/>
    </location>
</feature>
<evidence type="ECO:0008006" key="4">
    <source>
        <dbReference type="Google" id="ProtNLM"/>
    </source>
</evidence>
<keyword evidence="1" id="KW-1133">Transmembrane helix</keyword>
<feature type="transmembrane region" description="Helical" evidence="1">
    <location>
        <begin position="328"/>
        <end position="351"/>
    </location>
</feature>
<feature type="transmembrane region" description="Helical" evidence="1">
    <location>
        <begin position="388"/>
        <end position="404"/>
    </location>
</feature>
<evidence type="ECO:0000313" key="3">
    <source>
        <dbReference type="Proteomes" id="UP000294854"/>
    </source>
</evidence>
<dbReference type="PANTHER" id="PTHR38454">
    <property type="entry name" value="INTEGRAL MEMBRANE PROTEIN-RELATED"/>
    <property type="match status" value="1"/>
</dbReference>
<keyword evidence="3" id="KW-1185">Reference proteome</keyword>
<dbReference type="EMBL" id="PUFO01000010">
    <property type="protein sequence ID" value="TDG80444.1"/>
    <property type="molecule type" value="Genomic_DNA"/>
</dbReference>
<proteinExistence type="predicted"/>
<dbReference type="InterPro" id="IPR018580">
    <property type="entry name" value="Uncharacterised_YfhO"/>
</dbReference>
<feature type="transmembrane region" description="Helical" evidence="1">
    <location>
        <begin position="160"/>
        <end position="176"/>
    </location>
</feature>